<proteinExistence type="predicted"/>
<feature type="coiled-coil region" evidence="1">
    <location>
        <begin position="507"/>
        <end position="601"/>
    </location>
</feature>
<feature type="region of interest" description="Disordered" evidence="2">
    <location>
        <begin position="1"/>
        <end position="20"/>
    </location>
</feature>
<dbReference type="EMBL" id="HBGZ01028828">
    <property type="protein sequence ID" value="CAD9625864.1"/>
    <property type="molecule type" value="Transcribed_RNA"/>
</dbReference>
<accession>A0A7S2M7G7</accession>
<feature type="compositionally biased region" description="Basic residues" evidence="2">
    <location>
        <begin position="154"/>
        <end position="165"/>
    </location>
</feature>
<feature type="region of interest" description="Disordered" evidence="2">
    <location>
        <begin position="203"/>
        <end position="229"/>
    </location>
</feature>
<protein>
    <submittedName>
        <fullName evidence="3">Uncharacterized protein</fullName>
    </submittedName>
</protein>
<evidence type="ECO:0000313" key="3">
    <source>
        <dbReference type="EMBL" id="CAD9625864.1"/>
    </source>
</evidence>
<feature type="region of interest" description="Disordered" evidence="2">
    <location>
        <begin position="134"/>
        <end position="174"/>
    </location>
</feature>
<keyword evidence="1" id="KW-0175">Coiled coil</keyword>
<sequence>MMDDGYYNGNNNGNNNNYRDDRWQKKMKSRNRVADPIIQDFGTKDDWEASKHGLGMKKGGNNMMMGMNMADDMIQADQQQPNNRNTEMMMERDRNMAMERERSMALERSIAMEEEERAMIQQRERDERMMFDGDGGNFWMNPMNKLDRYPTTGGRRRGGRRNNRRRGTDDEDEEWWETKRNAAARAPWRDDEDEFFEEDEYYDDVEDEYGIPPPSRSRSSFRSGGPSPPRPIKGFYDKLFWFGFDPDVTRPTDRTMFGGTRGKFNALDLLRDRDERQQRRVMREMRRGGRDPVIQDFGNTGSDWDSKKFGKGRTGGDLTSDDQRFIADEMRGMPPPPPHRPFPGDMPPNMESMPPPGMPQYDIEPDFFDEEMSRSSSRRGRKNRRRSGRRNNDVIDARAAAYDQAIGLGPMDGEDYMMMDEDDEYMPFPSEGRRRRRRGYAYKLDDEDFDDDEYIDIEPTYASERERMPPRRGRRSWEERALEMDRVPPRGVAAWGPNGPVSDDVQRMAAMDAMEEIKRAKKFLEKKEDMVEDAKEEVVALKADATFYERQLDGVRGSAAGTLEKELGLVLRDVEDSQRMLRMARAERDAASRQVENLEARHWALLSEYEATQSFED</sequence>
<reference evidence="3" key="1">
    <citation type="submission" date="2021-01" db="EMBL/GenBank/DDBJ databases">
        <authorList>
            <person name="Corre E."/>
            <person name="Pelletier E."/>
            <person name="Niang G."/>
            <person name="Scheremetjew M."/>
            <person name="Finn R."/>
            <person name="Kale V."/>
            <person name="Holt S."/>
            <person name="Cochrane G."/>
            <person name="Meng A."/>
            <person name="Brown T."/>
            <person name="Cohen L."/>
        </authorList>
    </citation>
    <scope>NUCLEOTIDE SEQUENCE</scope>
    <source>
        <strain evidence="3">SM1012Den-03</strain>
    </source>
</reference>
<feature type="compositionally biased region" description="Basic residues" evidence="2">
    <location>
        <begin position="376"/>
        <end position="389"/>
    </location>
</feature>
<feature type="region of interest" description="Disordered" evidence="2">
    <location>
        <begin position="290"/>
        <end position="396"/>
    </location>
</feature>
<dbReference type="AlphaFoldDB" id="A0A7S2M7G7"/>
<organism evidence="3">
    <name type="scientific">Skeletonema marinoi</name>
    <dbReference type="NCBI Taxonomy" id="267567"/>
    <lineage>
        <taxon>Eukaryota</taxon>
        <taxon>Sar</taxon>
        <taxon>Stramenopiles</taxon>
        <taxon>Ochrophyta</taxon>
        <taxon>Bacillariophyta</taxon>
        <taxon>Coscinodiscophyceae</taxon>
        <taxon>Thalassiosirophycidae</taxon>
        <taxon>Thalassiosirales</taxon>
        <taxon>Skeletonemataceae</taxon>
        <taxon>Skeletonema</taxon>
        <taxon>Skeletonema marinoi-dohrnii complex</taxon>
    </lineage>
</organism>
<feature type="compositionally biased region" description="Basic and acidic residues" evidence="2">
    <location>
        <begin position="321"/>
        <end position="331"/>
    </location>
</feature>
<name>A0A7S2M7G7_9STRA</name>
<evidence type="ECO:0000256" key="2">
    <source>
        <dbReference type="SAM" id="MobiDB-lite"/>
    </source>
</evidence>
<feature type="compositionally biased region" description="Low complexity" evidence="2">
    <location>
        <begin position="216"/>
        <end position="225"/>
    </location>
</feature>
<feature type="compositionally biased region" description="Low complexity" evidence="2">
    <location>
        <begin position="1"/>
        <end position="17"/>
    </location>
</feature>
<gene>
    <name evidence="3" type="ORF">SMAR0320_LOCUS20491</name>
</gene>
<evidence type="ECO:0000256" key="1">
    <source>
        <dbReference type="SAM" id="Coils"/>
    </source>
</evidence>
<feature type="compositionally biased region" description="Pro residues" evidence="2">
    <location>
        <begin position="333"/>
        <end position="346"/>
    </location>
</feature>